<keyword evidence="22" id="KW-1185">Reference proteome</keyword>
<feature type="binding site" evidence="18">
    <location>
        <begin position="147"/>
        <end position="148"/>
    </location>
    <ligand>
        <name>NAD(+)</name>
        <dbReference type="ChEBI" id="CHEBI:57540"/>
    </ligand>
</feature>
<dbReference type="HAMAP" id="MF_00110">
    <property type="entry name" value="DHQ_synthase"/>
    <property type="match status" value="1"/>
</dbReference>
<evidence type="ECO:0000256" key="4">
    <source>
        <dbReference type="ARBA" id="ARBA00004496"/>
    </source>
</evidence>
<dbReference type="CDD" id="cd08195">
    <property type="entry name" value="DHQS"/>
    <property type="match status" value="1"/>
</dbReference>
<evidence type="ECO:0000256" key="11">
    <source>
        <dbReference type="ARBA" id="ARBA00022723"/>
    </source>
</evidence>
<protein>
    <recommendedName>
        <fullName evidence="8 18">3-dehydroquinate synthase</fullName>
        <shortName evidence="18">DHQS</shortName>
        <ecNumber evidence="7 18">4.2.3.4</ecNumber>
    </recommendedName>
</protein>
<name>A0AAW4L4G4_9BACT</name>
<proteinExistence type="inferred from homology"/>
<dbReference type="GO" id="GO:0009073">
    <property type="term" value="P:aromatic amino acid family biosynthetic process"/>
    <property type="evidence" value="ECO:0007669"/>
    <property type="project" value="UniProtKB-KW"/>
</dbReference>
<evidence type="ECO:0000256" key="9">
    <source>
        <dbReference type="ARBA" id="ARBA00022490"/>
    </source>
</evidence>
<comment type="catalytic activity">
    <reaction evidence="1 18">
        <text>7-phospho-2-dehydro-3-deoxy-D-arabino-heptonate = 3-dehydroquinate + phosphate</text>
        <dbReference type="Rhea" id="RHEA:21968"/>
        <dbReference type="ChEBI" id="CHEBI:32364"/>
        <dbReference type="ChEBI" id="CHEBI:43474"/>
        <dbReference type="ChEBI" id="CHEBI:58394"/>
        <dbReference type="EC" id="4.2.3.4"/>
    </reaction>
</comment>
<dbReference type="InterPro" id="IPR030963">
    <property type="entry name" value="DHQ_synth_fam"/>
</dbReference>
<evidence type="ECO:0000256" key="16">
    <source>
        <dbReference type="ARBA" id="ARBA00023239"/>
    </source>
</evidence>
<dbReference type="Pfam" id="PF01761">
    <property type="entry name" value="DHQ_synthase"/>
    <property type="match status" value="1"/>
</dbReference>
<evidence type="ECO:0000259" key="19">
    <source>
        <dbReference type="Pfam" id="PF01761"/>
    </source>
</evidence>
<feature type="binding site" evidence="18">
    <location>
        <position position="169"/>
    </location>
    <ligand>
        <name>NAD(+)</name>
        <dbReference type="ChEBI" id="CHEBI:57540"/>
    </ligand>
</feature>
<dbReference type="PIRSF" id="PIRSF001455">
    <property type="entry name" value="DHQ_synth"/>
    <property type="match status" value="1"/>
</dbReference>
<evidence type="ECO:0000256" key="7">
    <source>
        <dbReference type="ARBA" id="ARBA00013031"/>
    </source>
</evidence>
<comment type="cofactor">
    <cofactor evidence="18">
        <name>Co(2+)</name>
        <dbReference type="ChEBI" id="CHEBI:48828"/>
    </cofactor>
    <cofactor evidence="18">
        <name>Zn(2+)</name>
        <dbReference type="ChEBI" id="CHEBI:29105"/>
    </cofactor>
    <text evidence="18">Binds 1 divalent metal cation per subunit. Can use either Co(2+) or Zn(2+).</text>
</comment>
<keyword evidence="15 18" id="KW-0057">Aromatic amino acid biosynthesis</keyword>
<feature type="domain" description="3-dehydroquinate synthase N-terminal" evidence="19">
    <location>
        <begin position="85"/>
        <end position="196"/>
    </location>
</feature>
<evidence type="ECO:0000256" key="8">
    <source>
        <dbReference type="ARBA" id="ARBA00017684"/>
    </source>
</evidence>
<comment type="caution">
    <text evidence="21">The sequence shown here is derived from an EMBL/GenBank/DDBJ whole genome shotgun (WGS) entry which is preliminary data.</text>
</comment>
<dbReference type="EMBL" id="JAHCVJ010000006">
    <property type="protein sequence ID" value="MBT0665639.1"/>
    <property type="molecule type" value="Genomic_DNA"/>
</dbReference>
<dbReference type="EC" id="4.2.3.4" evidence="7 18"/>
<dbReference type="Pfam" id="PF24621">
    <property type="entry name" value="DHQS_C"/>
    <property type="match status" value="1"/>
</dbReference>
<comment type="subcellular location">
    <subcellularLocation>
        <location evidence="4 18">Cytoplasm</location>
    </subcellularLocation>
</comment>
<dbReference type="GO" id="GO:0003856">
    <property type="term" value="F:3-dehydroquinate synthase activity"/>
    <property type="evidence" value="ECO:0007669"/>
    <property type="project" value="UniProtKB-UniRule"/>
</dbReference>
<keyword evidence="12 18" id="KW-0547">Nucleotide-binding</keyword>
<dbReference type="InterPro" id="IPR050071">
    <property type="entry name" value="Dehydroquinate_synthase"/>
</dbReference>
<dbReference type="GO" id="GO:0005737">
    <property type="term" value="C:cytoplasm"/>
    <property type="evidence" value="ECO:0007669"/>
    <property type="project" value="UniProtKB-SubCell"/>
</dbReference>
<dbReference type="GO" id="GO:0046872">
    <property type="term" value="F:metal ion binding"/>
    <property type="evidence" value="ECO:0007669"/>
    <property type="project" value="UniProtKB-KW"/>
</dbReference>
<organism evidence="21 22">
    <name type="scientific">Geoanaerobacter pelophilus</name>
    <dbReference type="NCBI Taxonomy" id="60036"/>
    <lineage>
        <taxon>Bacteria</taxon>
        <taxon>Pseudomonadati</taxon>
        <taxon>Thermodesulfobacteriota</taxon>
        <taxon>Desulfuromonadia</taxon>
        <taxon>Geobacterales</taxon>
        <taxon>Geobacteraceae</taxon>
        <taxon>Geoanaerobacter</taxon>
    </lineage>
</organism>
<keyword evidence="16 18" id="KW-0456">Lyase</keyword>
<keyword evidence="14 18" id="KW-0520">NAD</keyword>
<keyword evidence="11 18" id="KW-0479">Metal-binding</keyword>
<evidence type="ECO:0000256" key="13">
    <source>
        <dbReference type="ARBA" id="ARBA00022833"/>
    </source>
</evidence>
<keyword evidence="9 18" id="KW-0963">Cytoplasm</keyword>
<feature type="binding site" evidence="18">
    <location>
        <position position="265"/>
    </location>
    <ligand>
        <name>Zn(2+)</name>
        <dbReference type="ChEBI" id="CHEBI:29105"/>
    </ligand>
</feature>
<evidence type="ECO:0000256" key="14">
    <source>
        <dbReference type="ARBA" id="ARBA00023027"/>
    </source>
</evidence>
<evidence type="ECO:0000256" key="17">
    <source>
        <dbReference type="ARBA" id="ARBA00023285"/>
    </source>
</evidence>
<dbReference type="GO" id="GO:0008652">
    <property type="term" value="P:amino acid biosynthetic process"/>
    <property type="evidence" value="ECO:0007669"/>
    <property type="project" value="UniProtKB-KW"/>
</dbReference>
<accession>A0AAW4L4G4</accession>
<feature type="binding site" evidence="18">
    <location>
        <position position="202"/>
    </location>
    <ligand>
        <name>Zn(2+)</name>
        <dbReference type="ChEBI" id="CHEBI:29105"/>
    </ligand>
</feature>
<evidence type="ECO:0000256" key="6">
    <source>
        <dbReference type="ARBA" id="ARBA00005412"/>
    </source>
</evidence>
<evidence type="ECO:0000256" key="10">
    <source>
        <dbReference type="ARBA" id="ARBA00022605"/>
    </source>
</evidence>
<dbReference type="Gene3D" id="3.40.50.1970">
    <property type="match status" value="1"/>
</dbReference>
<dbReference type="GO" id="GO:0000166">
    <property type="term" value="F:nucleotide binding"/>
    <property type="evidence" value="ECO:0007669"/>
    <property type="project" value="UniProtKB-KW"/>
</dbReference>
<dbReference type="PANTHER" id="PTHR43622:SF7">
    <property type="entry name" value="3-DEHYDROQUINATE SYNTHASE, CHLOROPLASTIC"/>
    <property type="match status" value="1"/>
</dbReference>
<dbReference type="InterPro" id="IPR030960">
    <property type="entry name" value="DHQS/DOIS_N"/>
</dbReference>
<feature type="binding site" evidence="18">
    <location>
        <begin position="187"/>
        <end position="190"/>
    </location>
    <ligand>
        <name>NAD(+)</name>
        <dbReference type="ChEBI" id="CHEBI:57540"/>
    </ligand>
</feature>
<keyword evidence="13 18" id="KW-0862">Zinc</keyword>
<comment type="cofactor">
    <cofactor evidence="2 18">
        <name>NAD(+)</name>
        <dbReference type="ChEBI" id="CHEBI:57540"/>
    </cofactor>
</comment>
<evidence type="ECO:0000259" key="20">
    <source>
        <dbReference type="Pfam" id="PF24621"/>
    </source>
</evidence>
<keyword evidence="17 18" id="KW-0170">Cobalt</keyword>
<evidence type="ECO:0000256" key="12">
    <source>
        <dbReference type="ARBA" id="ARBA00022741"/>
    </source>
</evidence>
<dbReference type="SUPFAM" id="SSF56796">
    <property type="entry name" value="Dehydroquinate synthase-like"/>
    <property type="match status" value="1"/>
</dbReference>
<dbReference type="AlphaFoldDB" id="A0AAW4L4G4"/>
<dbReference type="NCBIfam" id="TIGR01357">
    <property type="entry name" value="aroB"/>
    <property type="match status" value="1"/>
</dbReference>
<reference evidence="21 22" key="1">
    <citation type="submission" date="2021-05" db="EMBL/GenBank/DDBJ databases">
        <title>The draft genome of Geobacter pelophilus DSM 12255.</title>
        <authorList>
            <person name="Xu Z."/>
            <person name="Masuda Y."/>
            <person name="Itoh H."/>
            <person name="Senoo K."/>
        </authorList>
    </citation>
    <scope>NUCLEOTIDE SEQUENCE [LARGE SCALE GENOMIC DNA]</scope>
    <source>
        <strain evidence="21 22">DSM 12255</strain>
    </source>
</reference>
<dbReference type="FunFam" id="3.40.50.1970:FF:000001">
    <property type="entry name" value="3-dehydroquinate synthase"/>
    <property type="match status" value="1"/>
</dbReference>
<comment type="function">
    <text evidence="3 18">Catalyzes the conversion of 3-deoxy-D-arabino-heptulosonate 7-phosphate (DAHP) to dehydroquinate (DHQ).</text>
</comment>
<evidence type="ECO:0000256" key="1">
    <source>
        <dbReference type="ARBA" id="ARBA00001393"/>
    </source>
</evidence>
<comment type="pathway">
    <text evidence="5 18">Metabolic intermediate biosynthesis; chorismate biosynthesis; chorismate from D-erythrose 4-phosphate and phosphoenolpyruvate: step 2/7.</text>
</comment>
<evidence type="ECO:0000256" key="3">
    <source>
        <dbReference type="ARBA" id="ARBA00003485"/>
    </source>
</evidence>
<feature type="binding site" evidence="18">
    <location>
        <position position="282"/>
    </location>
    <ligand>
        <name>Zn(2+)</name>
        <dbReference type="ChEBI" id="CHEBI:29105"/>
    </ligand>
</feature>
<keyword evidence="10 18" id="KW-0028">Amino-acid biosynthesis</keyword>
<dbReference type="Gene3D" id="1.20.1090.10">
    <property type="entry name" value="Dehydroquinate synthase-like - alpha domain"/>
    <property type="match status" value="1"/>
</dbReference>
<dbReference type="RefSeq" id="WP_214172411.1">
    <property type="nucleotide sequence ID" value="NZ_JAHCVJ010000006.1"/>
</dbReference>
<dbReference type="InterPro" id="IPR056179">
    <property type="entry name" value="DHQS_C"/>
</dbReference>
<feature type="domain" description="3-dehydroquinate synthase C-terminal" evidence="20">
    <location>
        <begin position="199"/>
        <end position="342"/>
    </location>
</feature>
<feature type="binding site" evidence="18">
    <location>
        <begin position="89"/>
        <end position="94"/>
    </location>
    <ligand>
        <name>NAD(+)</name>
        <dbReference type="ChEBI" id="CHEBI:57540"/>
    </ligand>
</feature>
<evidence type="ECO:0000256" key="15">
    <source>
        <dbReference type="ARBA" id="ARBA00023141"/>
    </source>
</evidence>
<evidence type="ECO:0000313" key="21">
    <source>
        <dbReference type="EMBL" id="MBT0665639.1"/>
    </source>
</evidence>
<dbReference type="GO" id="GO:0009423">
    <property type="term" value="P:chorismate biosynthetic process"/>
    <property type="evidence" value="ECO:0007669"/>
    <property type="project" value="UniProtKB-UniRule"/>
</dbReference>
<evidence type="ECO:0000256" key="2">
    <source>
        <dbReference type="ARBA" id="ARBA00001911"/>
    </source>
</evidence>
<evidence type="ECO:0000313" key="22">
    <source>
        <dbReference type="Proteomes" id="UP000811899"/>
    </source>
</evidence>
<evidence type="ECO:0000256" key="5">
    <source>
        <dbReference type="ARBA" id="ARBA00004661"/>
    </source>
</evidence>
<feature type="binding site" evidence="18">
    <location>
        <position position="160"/>
    </location>
    <ligand>
        <name>NAD(+)</name>
        <dbReference type="ChEBI" id="CHEBI:57540"/>
    </ligand>
</feature>
<dbReference type="PANTHER" id="PTHR43622">
    <property type="entry name" value="3-DEHYDROQUINATE SYNTHASE"/>
    <property type="match status" value="1"/>
</dbReference>
<dbReference type="Proteomes" id="UP000811899">
    <property type="component" value="Unassembled WGS sequence"/>
</dbReference>
<comment type="similarity">
    <text evidence="6 18">Belongs to the sugar phosphate cyclases superfamily. Dehydroquinate synthase family.</text>
</comment>
<sequence>MTKILPVSNNTDVNTAPSLSVDVALGERSYGISIGSGTLSSLGQVCNDLGLSKKLVVITNPTVAGYYLKSVITSLESAGFTVATAQIPDGEEFKNLKVVAAVYDDLVDAGMDRGGVIIALGGGVVGDLAGFVAATFLRGIDFVQVPTTLLSQVDSSVGGKTGVNLAKGKNLVGAFYQPKFVLIDVNTLSTLPEREFIGGLAEVVKYGVILDSEFFCYIESHVDEVLAREPETLKHLISRCCSLKAEVVGKDEREAGLRAVLNYGHTLGHAVESLSGYGKYAHGEAVAIGMVAAARFSEQKGLASSADTARIEALISRLRLPTVAPQFTSEEYIASLVRDKKARDGGLTFVCNKGIGSFSFQRVTDLKPLLSASGIGG</sequence>
<feature type="binding site" evidence="18">
    <location>
        <begin position="123"/>
        <end position="127"/>
    </location>
    <ligand>
        <name>NAD(+)</name>
        <dbReference type="ChEBI" id="CHEBI:57540"/>
    </ligand>
</feature>
<gene>
    <name evidence="18 21" type="primary">aroB</name>
    <name evidence="21" type="ORF">KI809_15120</name>
</gene>
<evidence type="ECO:0000256" key="18">
    <source>
        <dbReference type="HAMAP-Rule" id="MF_00110"/>
    </source>
</evidence>
<dbReference type="InterPro" id="IPR016037">
    <property type="entry name" value="DHQ_synth_AroB"/>
</dbReference>